<dbReference type="OrthoDB" id="5522043at2"/>
<evidence type="ECO:0000259" key="1">
    <source>
        <dbReference type="Pfam" id="PF13452"/>
    </source>
</evidence>
<dbReference type="Proteomes" id="UP000248012">
    <property type="component" value="Unassembled WGS sequence"/>
</dbReference>
<evidence type="ECO:0000313" key="2">
    <source>
        <dbReference type="EMBL" id="PYC46367.1"/>
    </source>
</evidence>
<evidence type="ECO:0000313" key="3">
    <source>
        <dbReference type="Proteomes" id="UP000248012"/>
    </source>
</evidence>
<dbReference type="Pfam" id="PF13452">
    <property type="entry name" value="FAS1_DH_region"/>
    <property type="match status" value="1"/>
</dbReference>
<dbReference type="SUPFAM" id="SSF54637">
    <property type="entry name" value="Thioesterase/thiol ester dehydrase-isomerase"/>
    <property type="match status" value="1"/>
</dbReference>
<dbReference type="InterPro" id="IPR029069">
    <property type="entry name" value="HotDog_dom_sf"/>
</dbReference>
<dbReference type="EMBL" id="QFVT01000015">
    <property type="protein sequence ID" value="PYC46367.1"/>
    <property type="molecule type" value="Genomic_DNA"/>
</dbReference>
<dbReference type="InterPro" id="IPR039569">
    <property type="entry name" value="FAS1-like_DH_region"/>
</dbReference>
<comment type="caution">
    <text evidence="2">The sequence shown here is derived from an EMBL/GenBank/DDBJ whole genome shotgun (WGS) entry which is preliminary data.</text>
</comment>
<dbReference type="Gene3D" id="3.10.129.10">
    <property type="entry name" value="Hotdog Thioesterase"/>
    <property type="match status" value="1"/>
</dbReference>
<accession>A0A2V4NJP1</accession>
<dbReference type="AlphaFoldDB" id="A0A2V4NJP1"/>
<name>A0A2V4NJP1_9RHOB</name>
<reference evidence="2 3" key="1">
    <citation type="submission" date="2018-05" db="EMBL/GenBank/DDBJ databases">
        <title>Oceanovita maritima gen. nov., sp. nov., a marine bacterium in the family Rhodobacteraceae isolated from surface seawater of Lundu port Xiamen, China.</title>
        <authorList>
            <person name="Hetharua B.H."/>
            <person name="Min D."/>
            <person name="Liao H."/>
            <person name="Tian Y."/>
        </authorList>
    </citation>
    <scope>NUCLEOTIDE SEQUENCE [LARGE SCALE GENOMIC DNA]</scope>
    <source>
        <strain evidence="2 3">FSX-11</strain>
    </source>
</reference>
<feature type="domain" description="FAS1-like dehydratase" evidence="1">
    <location>
        <begin position="6"/>
        <end position="138"/>
    </location>
</feature>
<proteinExistence type="predicted"/>
<sequence>MIDKSYIGHSFEPFTVEIEKGRLKFFARATGQNDPIYLDENAAKAAGYSSLPAAPTFLFSVDLEQDNPMQFLDMLGVDIARILHGEQEFEYHQPICAGDTITMQSSIADIYDKKNGAMDFVVQKFKATNQRGEHVADMIRTIVVRN</sequence>
<protein>
    <submittedName>
        <fullName evidence="2">MaoC family dehydratase</fullName>
    </submittedName>
</protein>
<dbReference type="RefSeq" id="WP_110797322.1">
    <property type="nucleotide sequence ID" value="NZ_KZ826494.1"/>
</dbReference>
<dbReference type="PIRSF" id="PIRSF018072">
    <property type="entry name" value="UCP018072"/>
    <property type="match status" value="1"/>
</dbReference>
<organism evidence="2 3">
    <name type="scientific">Litorivita pollutaquae</name>
    <dbReference type="NCBI Taxonomy" id="2200892"/>
    <lineage>
        <taxon>Bacteria</taxon>
        <taxon>Pseudomonadati</taxon>
        <taxon>Pseudomonadota</taxon>
        <taxon>Alphaproteobacteria</taxon>
        <taxon>Rhodobacterales</taxon>
        <taxon>Paracoccaceae</taxon>
        <taxon>Litorivita</taxon>
    </lineage>
</organism>
<gene>
    <name evidence="2" type="ORF">DI396_15750</name>
</gene>
<dbReference type="InterPro" id="IPR016709">
    <property type="entry name" value="HadA-like"/>
</dbReference>
<keyword evidence="3" id="KW-1185">Reference proteome</keyword>
<dbReference type="CDD" id="cd03441">
    <property type="entry name" value="R_hydratase_like"/>
    <property type="match status" value="1"/>
</dbReference>